<comment type="similarity">
    <text evidence="1">Belongs to the HipA Ser/Thr kinase family.</text>
</comment>
<evidence type="ECO:0000313" key="7">
    <source>
        <dbReference type="Proteomes" id="UP000577956"/>
    </source>
</evidence>
<dbReference type="InterPro" id="IPR012893">
    <property type="entry name" value="HipA-like_C"/>
</dbReference>
<dbReference type="EC" id="2.7.11.1" evidence="6"/>
<dbReference type="RefSeq" id="WP_140458176.1">
    <property type="nucleotide sequence ID" value="NZ_BAABFI010000001.1"/>
</dbReference>
<dbReference type="NCBIfam" id="TIGR03071">
    <property type="entry name" value="couple_hipA"/>
    <property type="match status" value="1"/>
</dbReference>
<dbReference type="PANTHER" id="PTHR37419">
    <property type="entry name" value="SERINE/THREONINE-PROTEIN KINASE TOXIN HIPA"/>
    <property type="match status" value="1"/>
</dbReference>
<feature type="domain" description="HipA N-terminal subdomain 1" evidence="5">
    <location>
        <begin position="8"/>
        <end position="105"/>
    </location>
</feature>
<keyword evidence="2 6" id="KW-0808">Transferase</keyword>
<evidence type="ECO:0000256" key="3">
    <source>
        <dbReference type="ARBA" id="ARBA00022777"/>
    </source>
</evidence>
<dbReference type="GO" id="GO:0004674">
    <property type="term" value="F:protein serine/threonine kinase activity"/>
    <property type="evidence" value="ECO:0007669"/>
    <property type="project" value="UniProtKB-EC"/>
</dbReference>
<dbReference type="Gene3D" id="1.10.1070.20">
    <property type="match status" value="1"/>
</dbReference>
<dbReference type="Pfam" id="PF13657">
    <property type="entry name" value="Couple_hipA"/>
    <property type="match status" value="1"/>
</dbReference>
<keyword evidence="3 6" id="KW-0418">Kinase</keyword>
<proteinExistence type="inferred from homology"/>
<dbReference type="InterPro" id="IPR017508">
    <property type="entry name" value="HipA_N1"/>
</dbReference>
<evidence type="ECO:0000259" key="5">
    <source>
        <dbReference type="Pfam" id="PF13657"/>
    </source>
</evidence>
<evidence type="ECO:0000256" key="1">
    <source>
        <dbReference type="ARBA" id="ARBA00010164"/>
    </source>
</evidence>
<dbReference type="EMBL" id="JACCBK010000001">
    <property type="protein sequence ID" value="NYD86577.1"/>
    <property type="molecule type" value="Genomic_DNA"/>
</dbReference>
<dbReference type="GO" id="GO:0005829">
    <property type="term" value="C:cytosol"/>
    <property type="evidence" value="ECO:0007669"/>
    <property type="project" value="TreeGrafter"/>
</dbReference>
<gene>
    <name evidence="6" type="ORF">BKA21_002126</name>
</gene>
<evidence type="ECO:0000313" key="6">
    <source>
        <dbReference type="EMBL" id="NYD86577.1"/>
    </source>
</evidence>
<name>A0A7Y9FGG1_9CELL</name>
<sequence length="428" mass="46192">MATAPDELAVVMEGQHAATIKRVRGSVRLTYEREYVTRGGTPISVGMPLSSAPYANGTVAPWLDGLLPDSEAVRRSWGRRFAVSASSPFALLSTPVGEECAGAARFVPPERLGRALAGDGDVRWLSEAQVARRLRDLRQDASAWLGTEVTGRFSLAGAQAKTALLRDDASDRWGVPSGAAATSHILKPAIAGLDQHDLNEHLCLRAAALAGLVAAPTRIVRFEDVSAVVATRYDRSPGSPWLRRIHQEDVCQALGRTPAEKYENEGGPSTTDVCALLRSVLPVDHALEGVRRFFDAVTFNWLVAGTDGHAKNFSLLLAGPQVAFAPLYDVASVLPYEDATLRNVRLAMRYGRDYSLLSRIPTMWPKVAAEFSLTVDEVRDRAASLMDRVPGAFAAAAADDDVSALGSDLPGRLAELVTRRIQRCRQSL</sequence>
<evidence type="ECO:0000259" key="4">
    <source>
        <dbReference type="Pfam" id="PF07804"/>
    </source>
</evidence>
<comment type="caution">
    <text evidence="6">The sequence shown here is derived from an EMBL/GenBank/DDBJ whole genome shotgun (WGS) entry which is preliminary data.</text>
</comment>
<organism evidence="6 7">
    <name type="scientific">Cellulomonas oligotrophica</name>
    <dbReference type="NCBI Taxonomy" id="931536"/>
    <lineage>
        <taxon>Bacteria</taxon>
        <taxon>Bacillati</taxon>
        <taxon>Actinomycetota</taxon>
        <taxon>Actinomycetes</taxon>
        <taxon>Micrococcales</taxon>
        <taxon>Cellulomonadaceae</taxon>
        <taxon>Cellulomonas</taxon>
    </lineage>
</organism>
<accession>A0A7Y9FGG1</accession>
<dbReference type="AlphaFoldDB" id="A0A7Y9FGG1"/>
<feature type="domain" description="HipA-like C-terminal" evidence="4">
    <location>
        <begin position="153"/>
        <end position="390"/>
    </location>
</feature>
<dbReference type="Proteomes" id="UP000577956">
    <property type="component" value="Unassembled WGS sequence"/>
</dbReference>
<dbReference type="Pfam" id="PF07804">
    <property type="entry name" value="HipA_C"/>
    <property type="match status" value="1"/>
</dbReference>
<evidence type="ECO:0000256" key="2">
    <source>
        <dbReference type="ARBA" id="ARBA00022679"/>
    </source>
</evidence>
<dbReference type="InterPro" id="IPR052028">
    <property type="entry name" value="HipA_Ser/Thr_kinase"/>
</dbReference>
<dbReference type="PANTHER" id="PTHR37419:SF1">
    <property type="entry name" value="SERINE_THREONINE-PROTEIN KINASE TOXIN HIPA"/>
    <property type="match status" value="1"/>
</dbReference>
<reference evidence="6 7" key="1">
    <citation type="submission" date="2020-07" db="EMBL/GenBank/DDBJ databases">
        <title>Sequencing the genomes of 1000 actinobacteria strains.</title>
        <authorList>
            <person name="Klenk H.-P."/>
        </authorList>
    </citation>
    <scope>NUCLEOTIDE SEQUENCE [LARGE SCALE GENOMIC DNA]</scope>
    <source>
        <strain evidence="6 7">DSM 24482</strain>
    </source>
</reference>
<protein>
    <submittedName>
        <fullName evidence="6">Serine/threonine-protein kinase HipA</fullName>
        <ecNumber evidence="6">2.7.11.1</ecNumber>
    </submittedName>
</protein>